<gene>
    <name evidence="2" type="ORF">IEO21_03435</name>
</gene>
<feature type="compositionally biased region" description="Basic and acidic residues" evidence="1">
    <location>
        <begin position="115"/>
        <end position="127"/>
    </location>
</feature>
<dbReference type="EMBL" id="JADOXO010000042">
    <property type="protein sequence ID" value="KAF9817478.1"/>
    <property type="molecule type" value="Genomic_DNA"/>
</dbReference>
<evidence type="ECO:0000256" key="1">
    <source>
        <dbReference type="SAM" id="MobiDB-lite"/>
    </source>
</evidence>
<feature type="compositionally biased region" description="Polar residues" evidence="1">
    <location>
        <begin position="98"/>
        <end position="109"/>
    </location>
</feature>
<dbReference type="OMA" id="DFKHDVE"/>
<reference evidence="2" key="2">
    <citation type="journal article" name="Front. Microbiol.">
        <title>Degradative Capacity of Two Strains of Rhodonia placenta: From Phenotype to Genotype.</title>
        <authorList>
            <person name="Kolle M."/>
            <person name="Horta M.A.C."/>
            <person name="Nowrousian M."/>
            <person name="Ohm R.A."/>
            <person name="Benz J.P."/>
            <person name="Pilgard A."/>
        </authorList>
    </citation>
    <scope>NUCLEOTIDE SEQUENCE</scope>
    <source>
        <strain evidence="2">FPRL280</strain>
    </source>
</reference>
<organism evidence="2 3">
    <name type="scientific">Rhodonia placenta</name>
    <dbReference type="NCBI Taxonomy" id="104341"/>
    <lineage>
        <taxon>Eukaryota</taxon>
        <taxon>Fungi</taxon>
        <taxon>Dikarya</taxon>
        <taxon>Basidiomycota</taxon>
        <taxon>Agaricomycotina</taxon>
        <taxon>Agaricomycetes</taxon>
        <taxon>Polyporales</taxon>
        <taxon>Adustoporiaceae</taxon>
        <taxon>Rhodonia</taxon>
    </lineage>
</organism>
<accession>A0A8H7U482</accession>
<proteinExistence type="predicted"/>
<name>A0A8H7U482_9APHY</name>
<feature type="region of interest" description="Disordered" evidence="1">
    <location>
        <begin position="53"/>
        <end position="127"/>
    </location>
</feature>
<dbReference type="Proteomes" id="UP000639403">
    <property type="component" value="Unassembled WGS sequence"/>
</dbReference>
<feature type="compositionally biased region" description="Basic and acidic residues" evidence="1">
    <location>
        <begin position="53"/>
        <end position="63"/>
    </location>
</feature>
<comment type="caution">
    <text evidence="2">The sequence shown here is derived from an EMBL/GenBank/DDBJ whole genome shotgun (WGS) entry which is preliminary data.</text>
</comment>
<evidence type="ECO:0000313" key="2">
    <source>
        <dbReference type="EMBL" id="KAF9817478.1"/>
    </source>
</evidence>
<sequence length="127" mass="13500">MSMLRNAFASTAPAVRGTAYATSRAFHASPIAGKSATERVNKSVGQGLASAIEKGEEATEATKKTIGKGSFRSWPLNWEPTQHHTAPAVDKAKEASGQAKQKANQTSAGVQEGAQDFKQDVKKETRK</sequence>
<protein>
    <submittedName>
        <fullName evidence="2">Uncharacterized protein</fullName>
    </submittedName>
</protein>
<reference evidence="2" key="1">
    <citation type="submission" date="2020-11" db="EMBL/GenBank/DDBJ databases">
        <authorList>
            <person name="Koelle M."/>
            <person name="Horta M.A.C."/>
            <person name="Nowrousian M."/>
            <person name="Ohm R.A."/>
            <person name="Benz P."/>
            <person name="Pilgard A."/>
        </authorList>
    </citation>
    <scope>NUCLEOTIDE SEQUENCE</scope>
    <source>
        <strain evidence="2">FPRL280</strain>
    </source>
</reference>
<evidence type="ECO:0000313" key="3">
    <source>
        <dbReference type="Proteomes" id="UP000639403"/>
    </source>
</evidence>
<dbReference type="AlphaFoldDB" id="A0A8H7U482"/>